<evidence type="ECO:0000313" key="15">
    <source>
        <dbReference type="EMBL" id="GFK93209.1"/>
    </source>
</evidence>
<proteinExistence type="inferred from homology"/>
<keyword evidence="3" id="KW-0547">Nucleotide-binding</keyword>
<protein>
    <recommendedName>
        <fullName evidence="9">DEAD-box ATP-dependent RNA helicase RhpA</fullName>
        <ecNumber evidence="1">3.6.4.13</ecNumber>
    </recommendedName>
</protein>
<dbReference type="GO" id="GO:0003724">
    <property type="term" value="F:RNA helicase activity"/>
    <property type="evidence" value="ECO:0007669"/>
    <property type="project" value="UniProtKB-EC"/>
</dbReference>
<dbReference type="InterPro" id="IPR011545">
    <property type="entry name" value="DEAD/DEAH_box_helicase_dom"/>
</dbReference>
<evidence type="ECO:0000256" key="2">
    <source>
        <dbReference type="ARBA" id="ARBA00022490"/>
    </source>
</evidence>
<evidence type="ECO:0000256" key="1">
    <source>
        <dbReference type="ARBA" id="ARBA00012552"/>
    </source>
</evidence>
<dbReference type="InterPro" id="IPR014001">
    <property type="entry name" value="Helicase_ATP-bd"/>
</dbReference>
<comment type="catalytic activity">
    <reaction evidence="8">
        <text>ATP + H2O = ADP + phosphate + H(+)</text>
        <dbReference type="Rhea" id="RHEA:13065"/>
        <dbReference type="ChEBI" id="CHEBI:15377"/>
        <dbReference type="ChEBI" id="CHEBI:15378"/>
        <dbReference type="ChEBI" id="CHEBI:30616"/>
        <dbReference type="ChEBI" id="CHEBI:43474"/>
        <dbReference type="ChEBI" id="CHEBI:456216"/>
        <dbReference type="EC" id="3.6.4.13"/>
    </reaction>
</comment>
<keyword evidence="16" id="KW-1185">Reference proteome</keyword>
<feature type="domain" description="DEAD-box RNA helicase Q" evidence="14">
    <location>
        <begin position="1"/>
        <end position="29"/>
    </location>
</feature>
<evidence type="ECO:0000256" key="4">
    <source>
        <dbReference type="ARBA" id="ARBA00022801"/>
    </source>
</evidence>
<dbReference type="PANTHER" id="PTHR47959">
    <property type="entry name" value="ATP-DEPENDENT RNA HELICASE RHLE-RELATED"/>
    <property type="match status" value="1"/>
</dbReference>
<evidence type="ECO:0000256" key="8">
    <source>
        <dbReference type="ARBA" id="ARBA00047984"/>
    </source>
</evidence>
<feature type="domain" description="Helicase ATP-binding" evidence="12">
    <location>
        <begin position="32"/>
        <end position="206"/>
    </location>
</feature>
<feature type="region of interest" description="Disordered" evidence="11">
    <location>
        <begin position="564"/>
        <end position="641"/>
    </location>
</feature>
<dbReference type="Proteomes" id="UP000494245">
    <property type="component" value="Unassembled WGS sequence"/>
</dbReference>
<evidence type="ECO:0000256" key="3">
    <source>
        <dbReference type="ARBA" id="ARBA00022741"/>
    </source>
</evidence>
<comment type="caution">
    <text evidence="15">The sequence shown here is derived from an EMBL/GenBank/DDBJ whole genome shotgun (WGS) entry which is preliminary data.</text>
</comment>
<evidence type="ECO:0000259" key="12">
    <source>
        <dbReference type="PROSITE" id="PS51192"/>
    </source>
</evidence>
<dbReference type="Pfam" id="PF00270">
    <property type="entry name" value="DEAD"/>
    <property type="match status" value="1"/>
</dbReference>
<dbReference type="Gene3D" id="3.40.50.300">
    <property type="entry name" value="P-loop containing nucleotide triphosphate hydrolases"/>
    <property type="match status" value="2"/>
</dbReference>
<evidence type="ECO:0000256" key="11">
    <source>
        <dbReference type="SAM" id="MobiDB-lite"/>
    </source>
</evidence>
<sequence>MQFDDFDLHASILANVAKLGYETPTPIQREAIPHVKQRRDVMGLAQTGTGKTAAFLLPIIDRFLREPKPLRGSARCLVVAPTRELAEQIAQSAKDYTAGMRMRTATVYGGVSLSPQAANLRRGADILVACPGRLLDHLNQGNANLSSVEVLVLDEADHMFDMGFLPDIRKILAKLPAERQTLLFSATMPESIRGLAGETLKDPALVKIGHAKPAQTIEQRLYPVPQHLKTKLLLNLLGKADDGSVLVFARTKHRAKRLAEQLCRQGHQAACIQGNLSQNQRQKAMDGFRDGRYSVLVATDIAARGIDVSRVAHVINYDLPDTPETYTHRVGRTGRAEREGQAHSLITHEDTSMVRAIERLLGKAIERRKVEGFDYGAVAPDRDTEFQRPPLPGRGQARAPRPQASQPARQGGMAAKPGVRQGGEPARQGQSGVRQGGEPARAPRQGGMAAQPGTRQAAEPRAQAAAPKARPRPQAPVQAQGIDEDSIGNRMPVRQGQGGKPRQGGVEGNITRQGGVMAAASADDAQEKNYNTEAASHSLVSGWLGQDNFVMVQPPQPRIHGDYDGNHAGNRNAGRGVRRAGSQSGDQGNAHGGGGFYGRATEVAGNANRYQDKRRKEASGNGPRAGQGNRRGTRRGGGQSA</sequence>
<dbReference type="PANTHER" id="PTHR47959:SF13">
    <property type="entry name" value="ATP-DEPENDENT RNA HELICASE RHLE"/>
    <property type="match status" value="1"/>
</dbReference>
<reference evidence="15 16" key="2">
    <citation type="submission" date="2020-05" db="EMBL/GenBank/DDBJ databases">
        <title>Draft genome sequence of Desulfovibrio sp. strainFSS-1.</title>
        <authorList>
            <person name="Shimoshige H."/>
            <person name="Kobayashi H."/>
            <person name="Maekawa T."/>
        </authorList>
    </citation>
    <scope>NUCLEOTIDE SEQUENCE [LARGE SCALE GENOMIC DNA]</scope>
    <source>
        <strain evidence="15 16">SIID29052-01</strain>
    </source>
</reference>
<dbReference type="PROSITE" id="PS51195">
    <property type="entry name" value="Q_MOTIF"/>
    <property type="match status" value="1"/>
</dbReference>
<dbReference type="GO" id="GO:0003676">
    <property type="term" value="F:nucleic acid binding"/>
    <property type="evidence" value="ECO:0007669"/>
    <property type="project" value="InterPro"/>
</dbReference>
<dbReference type="InterPro" id="IPR001650">
    <property type="entry name" value="Helicase_C-like"/>
</dbReference>
<dbReference type="EMBL" id="BLTE01000003">
    <property type="protein sequence ID" value="GFK93209.1"/>
    <property type="molecule type" value="Genomic_DNA"/>
</dbReference>
<dbReference type="SMART" id="SM00487">
    <property type="entry name" value="DEXDc"/>
    <property type="match status" value="1"/>
</dbReference>
<dbReference type="PROSITE" id="PS51192">
    <property type="entry name" value="HELICASE_ATP_BIND_1"/>
    <property type="match status" value="1"/>
</dbReference>
<dbReference type="PROSITE" id="PS51194">
    <property type="entry name" value="HELICASE_CTER"/>
    <property type="match status" value="1"/>
</dbReference>
<feature type="domain" description="Helicase C-terminal" evidence="13">
    <location>
        <begin position="216"/>
        <end position="376"/>
    </location>
</feature>
<keyword evidence="2" id="KW-0963">Cytoplasm</keyword>
<keyword evidence="5 15" id="KW-0347">Helicase</keyword>
<feature type="compositionally biased region" description="Gly residues" evidence="11">
    <location>
        <begin position="496"/>
        <end position="507"/>
    </location>
</feature>
<comment type="similarity">
    <text evidence="7">Belongs to the DEAD box helicase family.</text>
</comment>
<dbReference type="SUPFAM" id="SSF52540">
    <property type="entry name" value="P-loop containing nucleoside triphosphate hydrolases"/>
    <property type="match status" value="1"/>
</dbReference>
<accession>A0A6V8LT07</accession>
<dbReference type="GO" id="GO:0005829">
    <property type="term" value="C:cytosol"/>
    <property type="evidence" value="ECO:0007669"/>
    <property type="project" value="TreeGrafter"/>
</dbReference>
<reference evidence="15 16" key="1">
    <citation type="submission" date="2020-04" db="EMBL/GenBank/DDBJ databases">
        <authorList>
            <consortium name="Desulfovibrio sp. FSS-1 genome sequencing consortium"/>
            <person name="Shimoshige H."/>
            <person name="Kobayashi H."/>
            <person name="Maekawa T."/>
        </authorList>
    </citation>
    <scope>NUCLEOTIDE SEQUENCE [LARGE SCALE GENOMIC DNA]</scope>
    <source>
        <strain evidence="15 16">SIID29052-01</strain>
    </source>
</reference>
<evidence type="ECO:0000256" key="7">
    <source>
        <dbReference type="ARBA" id="ARBA00038437"/>
    </source>
</evidence>
<dbReference type="GO" id="GO:0042255">
    <property type="term" value="P:ribosome assembly"/>
    <property type="evidence" value="ECO:0007669"/>
    <property type="project" value="UniProtKB-ARBA"/>
</dbReference>
<evidence type="ECO:0000256" key="10">
    <source>
        <dbReference type="PROSITE-ProRule" id="PRU00552"/>
    </source>
</evidence>
<dbReference type="GO" id="GO:0009266">
    <property type="term" value="P:response to temperature stimulus"/>
    <property type="evidence" value="ECO:0007669"/>
    <property type="project" value="UniProtKB-ARBA"/>
</dbReference>
<dbReference type="GO" id="GO:0005524">
    <property type="term" value="F:ATP binding"/>
    <property type="evidence" value="ECO:0007669"/>
    <property type="project" value="UniProtKB-KW"/>
</dbReference>
<dbReference type="InterPro" id="IPR027417">
    <property type="entry name" value="P-loop_NTPase"/>
</dbReference>
<evidence type="ECO:0000313" key="16">
    <source>
        <dbReference type="Proteomes" id="UP000494245"/>
    </source>
</evidence>
<evidence type="ECO:0000259" key="13">
    <source>
        <dbReference type="PROSITE" id="PS51194"/>
    </source>
</evidence>
<keyword evidence="4 15" id="KW-0378">Hydrolase</keyword>
<dbReference type="SMART" id="SM00490">
    <property type="entry name" value="HELICc"/>
    <property type="match status" value="1"/>
</dbReference>
<keyword evidence="6" id="KW-0067">ATP-binding</keyword>
<gene>
    <name evidence="15" type="primary">rhlE</name>
    <name evidence="15" type="ORF">NNJEOMEG_01040</name>
</gene>
<feature type="compositionally biased region" description="Low complexity" evidence="11">
    <location>
        <begin position="393"/>
        <end position="411"/>
    </location>
</feature>
<dbReference type="CDD" id="cd18787">
    <property type="entry name" value="SF2_C_DEAD"/>
    <property type="match status" value="1"/>
</dbReference>
<evidence type="ECO:0000256" key="6">
    <source>
        <dbReference type="ARBA" id="ARBA00022840"/>
    </source>
</evidence>
<name>A0A6V8LT07_9BACT</name>
<feature type="compositionally biased region" description="Low complexity" evidence="11">
    <location>
        <begin position="455"/>
        <end position="468"/>
    </location>
</feature>
<dbReference type="AlphaFoldDB" id="A0A6V8LT07"/>
<feature type="compositionally biased region" description="Low complexity" evidence="11">
    <location>
        <begin position="566"/>
        <end position="581"/>
    </location>
</feature>
<evidence type="ECO:0000259" key="14">
    <source>
        <dbReference type="PROSITE" id="PS51195"/>
    </source>
</evidence>
<dbReference type="InterPro" id="IPR050079">
    <property type="entry name" value="DEAD_box_RNA_helicase"/>
</dbReference>
<dbReference type="FunFam" id="3.40.50.300:FF:000108">
    <property type="entry name" value="ATP-dependent RNA helicase RhlE"/>
    <property type="match status" value="1"/>
</dbReference>
<dbReference type="InterPro" id="IPR044742">
    <property type="entry name" value="DEAD/DEAH_RhlB"/>
</dbReference>
<dbReference type="GO" id="GO:0016787">
    <property type="term" value="F:hydrolase activity"/>
    <property type="evidence" value="ECO:0007669"/>
    <property type="project" value="UniProtKB-KW"/>
</dbReference>
<dbReference type="InterPro" id="IPR014014">
    <property type="entry name" value="RNA_helicase_DEAD_Q_motif"/>
</dbReference>
<evidence type="ECO:0000256" key="9">
    <source>
        <dbReference type="ARBA" id="ARBA00074363"/>
    </source>
</evidence>
<organism evidence="15 16">
    <name type="scientific">Fundidesulfovibrio magnetotacticus</name>
    <dbReference type="NCBI Taxonomy" id="2730080"/>
    <lineage>
        <taxon>Bacteria</taxon>
        <taxon>Pseudomonadati</taxon>
        <taxon>Thermodesulfobacteriota</taxon>
        <taxon>Desulfovibrionia</taxon>
        <taxon>Desulfovibrionales</taxon>
        <taxon>Desulfovibrionaceae</taxon>
        <taxon>Fundidesulfovibrio</taxon>
    </lineage>
</organism>
<dbReference type="RefSeq" id="WP_173082000.1">
    <property type="nucleotide sequence ID" value="NZ_BLTE01000003.1"/>
</dbReference>
<evidence type="ECO:0000256" key="5">
    <source>
        <dbReference type="ARBA" id="ARBA00022806"/>
    </source>
</evidence>
<feature type="short sequence motif" description="Q motif" evidence="10">
    <location>
        <begin position="1"/>
        <end position="29"/>
    </location>
</feature>
<dbReference type="EC" id="3.6.4.13" evidence="1"/>
<dbReference type="Pfam" id="PF00271">
    <property type="entry name" value="Helicase_C"/>
    <property type="match status" value="1"/>
</dbReference>
<feature type="region of interest" description="Disordered" evidence="11">
    <location>
        <begin position="380"/>
        <end position="533"/>
    </location>
</feature>
<dbReference type="CDD" id="cd00268">
    <property type="entry name" value="DEADc"/>
    <property type="match status" value="1"/>
</dbReference>